<dbReference type="AlphaFoldDB" id="A0A0V0H600"/>
<organism evidence="1">
    <name type="scientific">Solanum chacoense</name>
    <name type="common">Chaco potato</name>
    <dbReference type="NCBI Taxonomy" id="4108"/>
    <lineage>
        <taxon>Eukaryota</taxon>
        <taxon>Viridiplantae</taxon>
        <taxon>Streptophyta</taxon>
        <taxon>Embryophyta</taxon>
        <taxon>Tracheophyta</taxon>
        <taxon>Spermatophyta</taxon>
        <taxon>Magnoliopsida</taxon>
        <taxon>eudicotyledons</taxon>
        <taxon>Gunneridae</taxon>
        <taxon>Pentapetalae</taxon>
        <taxon>asterids</taxon>
        <taxon>lamiids</taxon>
        <taxon>Solanales</taxon>
        <taxon>Solanaceae</taxon>
        <taxon>Solanoideae</taxon>
        <taxon>Solaneae</taxon>
        <taxon>Solanum</taxon>
    </lineage>
</organism>
<evidence type="ECO:0000313" key="1">
    <source>
        <dbReference type="EMBL" id="JAP15514.1"/>
    </source>
</evidence>
<reference evidence="1" key="1">
    <citation type="submission" date="2015-12" db="EMBL/GenBank/DDBJ databases">
        <title>Gene expression during late stages of embryo sac development: a critical building block for successful pollen-pistil interactions.</title>
        <authorList>
            <person name="Liu Y."/>
            <person name="Joly V."/>
            <person name="Sabar M."/>
            <person name="Matton D.P."/>
        </authorList>
    </citation>
    <scope>NUCLEOTIDE SEQUENCE</scope>
</reference>
<sequence>MSNGASVTQSTRVETQESMQDPFHIYIDDDDTNDVMEGVHELDKLDMGNLNNLTGCSIEGEIVKGFVFPSPTDITSEYSRDPNVERPPQGRLRREDTVVYKFVGSTISEESAVENVCHHGLVEPTINLKEAMDDINSMFGRPIEFTRKRKPRNRD</sequence>
<accession>A0A0V0H600</accession>
<dbReference type="EMBL" id="GEDG01025058">
    <property type="protein sequence ID" value="JAP15514.1"/>
    <property type="molecule type" value="Transcribed_RNA"/>
</dbReference>
<proteinExistence type="predicted"/>
<name>A0A0V0H600_SOLCH</name>
<protein>
    <submittedName>
        <fullName evidence="1">Putative ovule protein</fullName>
    </submittedName>
</protein>